<dbReference type="GO" id="GO:0016746">
    <property type="term" value="F:acyltransferase activity"/>
    <property type="evidence" value="ECO:0007669"/>
    <property type="project" value="UniProtKB-KW"/>
</dbReference>
<proteinExistence type="predicted"/>
<dbReference type="InterPro" id="IPR001451">
    <property type="entry name" value="Hexapep"/>
</dbReference>
<gene>
    <name evidence="2" type="ORF">SAMN04488063_1653</name>
</gene>
<accession>A0A1I2PNU0</accession>
<dbReference type="Gene3D" id="2.160.10.10">
    <property type="entry name" value="Hexapeptide repeat proteins"/>
    <property type="match status" value="1"/>
</dbReference>
<evidence type="ECO:0000259" key="1">
    <source>
        <dbReference type="Pfam" id="PF17836"/>
    </source>
</evidence>
<name>A0A1I2PNU0_9EURY</name>
<dbReference type="AlphaFoldDB" id="A0A1I2PNU0"/>
<keyword evidence="2" id="KW-0808">Transferase</keyword>
<dbReference type="Gene3D" id="3.40.50.20">
    <property type="match status" value="1"/>
</dbReference>
<dbReference type="CDD" id="cd03360">
    <property type="entry name" value="LbH_AT_putative"/>
    <property type="match status" value="1"/>
</dbReference>
<dbReference type="Pfam" id="PF17836">
    <property type="entry name" value="PglD_N"/>
    <property type="match status" value="1"/>
</dbReference>
<dbReference type="NCBIfam" id="TIGR03570">
    <property type="entry name" value="NeuD_NnaD"/>
    <property type="match status" value="1"/>
</dbReference>
<reference evidence="3" key="1">
    <citation type="submission" date="2016-10" db="EMBL/GenBank/DDBJ databases">
        <authorList>
            <person name="Varghese N."/>
            <person name="Submissions S."/>
        </authorList>
    </citation>
    <scope>NUCLEOTIDE SEQUENCE [LARGE SCALE GENOMIC DNA]</scope>
    <source>
        <strain evidence="3">CGMCC 1.7739</strain>
    </source>
</reference>
<dbReference type="Proteomes" id="UP000198876">
    <property type="component" value="Unassembled WGS sequence"/>
</dbReference>
<evidence type="ECO:0000313" key="3">
    <source>
        <dbReference type="Proteomes" id="UP000198876"/>
    </source>
</evidence>
<dbReference type="RefSeq" id="WP_092890925.1">
    <property type="nucleotide sequence ID" value="NZ_FOOQ01000001.1"/>
</dbReference>
<dbReference type="InterPro" id="IPR050179">
    <property type="entry name" value="Trans_hexapeptide_repeat"/>
</dbReference>
<dbReference type="Pfam" id="PF00132">
    <property type="entry name" value="Hexapep"/>
    <property type="match status" value="2"/>
</dbReference>
<dbReference type="InterPro" id="IPR020019">
    <property type="entry name" value="AcTrfase_PglD-like"/>
</dbReference>
<dbReference type="PANTHER" id="PTHR43300">
    <property type="entry name" value="ACETYLTRANSFERASE"/>
    <property type="match status" value="1"/>
</dbReference>
<keyword evidence="2" id="KW-0012">Acyltransferase</keyword>
<evidence type="ECO:0000313" key="2">
    <source>
        <dbReference type="EMBL" id="SFG17250.1"/>
    </source>
</evidence>
<sequence>MKIIIVGAGGHSRVVYDILRADRNVAVSAFVDNSPRGSEETIMGVPVIGDHDVLPEYVKKNDVAGFIVAVGDNDIRQQHFETMTDMGLEPVSAIHPDATISETANIGPGTVIASGSIITTNAKVGENAIVNTGSVIEHESEVGDHAHVGPGTTVAGRVRIGDGTFVGMGSSVTDYTTIGENSTIGAGSVVLDDVESDTVVAGAPAELKRRKEQQ</sequence>
<dbReference type="EMBL" id="FOOQ01000001">
    <property type="protein sequence ID" value="SFG17250.1"/>
    <property type="molecule type" value="Genomic_DNA"/>
</dbReference>
<keyword evidence="3" id="KW-1185">Reference proteome</keyword>
<dbReference type="STRING" id="553467.SAMN04488063_1653"/>
<dbReference type="InterPro" id="IPR011004">
    <property type="entry name" value="Trimer_LpxA-like_sf"/>
</dbReference>
<dbReference type="SUPFAM" id="SSF51161">
    <property type="entry name" value="Trimeric LpxA-like enzymes"/>
    <property type="match status" value="1"/>
</dbReference>
<organism evidence="2 3">
    <name type="scientific">Halopelagius inordinatus</name>
    <dbReference type="NCBI Taxonomy" id="553467"/>
    <lineage>
        <taxon>Archaea</taxon>
        <taxon>Methanobacteriati</taxon>
        <taxon>Methanobacteriota</taxon>
        <taxon>Stenosarchaea group</taxon>
        <taxon>Halobacteria</taxon>
        <taxon>Halobacteriales</taxon>
        <taxon>Haloferacaceae</taxon>
    </lineage>
</organism>
<protein>
    <submittedName>
        <fullName evidence="2">Sugar O-acyltransferase, sialic acid O-acetyltransferase NeuD family</fullName>
    </submittedName>
</protein>
<feature type="domain" description="PglD N-terminal" evidence="1">
    <location>
        <begin position="2"/>
        <end position="82"/>
    </location>
</feature>
<dbReference type="PANTHER" id="PTHR43300:SF7">
    <property type="entry name" value="UDP-N-ACETYLBACILLOSAMINE N-ACETYLTRANSFERASE"/>
    <property type="match status" value="1"/>
</dbReference>
<dbReference type="InterPro" id="IPR041561">
    <property type="entry name" value="PglD_N"/>
</dbReference>
<dbReference type="OrthoDB" id="275698at2157"/>